<dbReference type="PANTHER" id="PTHR36456">
    <property type="entry name" value="UPF0232 PROTEIN SCO3875"/>
    <property type="match status" value="1"/>
</dbReference>
<dbReference type="PANTHER" id="PTHR36456:SF1">
    <property type="entry name" value="UPF0232 PROTEIN SCO3875"/>
    <property type="match status" value="1"/>
</dbReference>
<sequence length="296" mass="34868">MQRMENLDACLPRTLQDIGIYETFHLNRIVHEWKKIVGPGFAKNSRILHIEPPVLVLSAFTSQWMQEIKMQEKQIIKKINEFYGHPVITSIRLQMHRQSFVKDINNEDAVLPYLIGRPKYMGDGSYDTSKITISDEELARIDATLVNIENPKLKEIARQAQINQCKKNKHLAERGFHQCPVCGTWMTVPRKVCVTCDYMFYRKHIGTIKRVLRKYPNIRQDQIQQFVKCSMNAFNEAKKESIYYYMDKIHFGSTDQRQKYMLAMLITGKSVKDLSEDFVNNLCNKYRSKYLDEKKR</sequence>
<name>A0ABU3Z734_9FIRM</name>
<dbReference type="EMBL" id="JAWJZB010000002">
    <property type="protein sequence ID" value="MDV5087718.1"/>
    <property type="molecule type" value="Genomic_DNA"/>
</dbReference>
<dbReference type="InterPro" id="IPR007922">
    <property type="entry name" value="DciA-like"/>
</dbReference>
<dbReference type="Pfam" id="PF05258">
    <property type="entry name" value="DciA"/>
    <property type="match status" value="1"/>
</dbReference>
<evidence type="ECO:0000313" key="1">
    <source>
        <dbReference type="EMBL" id="MDV5087718.1"/>
    </source>
</evidence>
<gene>
    <name evidence="1" type="ORF">RVY80_02510</name>
</gene>
<dbReference type="Proteomes" id="UP001272515">
    <property type="component" value="Unassembled WGS sequence"/>
</dbReference>
<reference evidence="1 2" key="1">
    <citation type="submission" date="2023-10" db="EMBL/GenBank/DDBJ databases">
        <title>Veillonella sp. nov., isolated from a pig farm feces dump.</title>
        <authorList>
            <person name="Chang Y.-H."/>
        </authorList>
    </citation>
    <scope>NUCLEOTIDE SEQUENCE [LARGE SCALE GENOMIC DNA]</scope>
    <source>
        <strain evidence="1 2">YH-vei2233</strain>
    </source>
</reference>
<dbReference type="RefSeq" id="WP_317329544.1">
    <property type="nucleotide sequence ID" value="NZ_JAWJZA010000015.1"/>
</dbReference>
<accession>A0ABU3Z734</accession>
<proteinExistence type="predicted"/>
<keyword evidence="2" id="KW-1185">Reference proteome</keyword>
<comment type="caution">
    <text evidence="1">The sequence shown here is derived from an EMBL/GenBank/DDBJ whole genome shotgun (WGS) entry which is preliminary data.</text>
</comment>
<protein>
    <submittedName>
        <fullName evidence="1">DUF721 domain-containing protein</fullName>
    </submittedName>
</protein>
<organism evidence="1 2">
    <name type="scientific">Veillonella absiana</name>
    <dbReference type="NCBI Taxonomy" id="3079305"/>
    <lineage>
        <taxon>Bacteria</taxon>
        <taxon>Bacillati</taxon>
        <taxon>Bacillota</taxon>
        <taxon>Negativicutes</taxon>
        <taxon>Veillonellales</taxon>
        <taxon>Veillonellaceae</taxon>
        <taxon>Veillonella</taxon>
    </lineage>
</organism>
<evidence type="ECO:0000313" key="2">
    <source>
        <dbReference type="Proteomes" id="UP001272515"/>
    </source>
</evidence>